<dbReference type="Gramene" id="PVH38249">
    <property type="protein sequence ID" value="PVH38249"/>
    <property type="gene ID" value="PAHAL_5G210700"/>
</dbReference>
<organism evidence="1">
    <name type="scientific">Panicum hallii</name>
    <dbReference type="NCBI Taxonomy" id="206008"/>
    <lineage>
        <taxon>Eukaryota</taxon>
        <taxon>Viridiplantae</taxon>
        <taxon>Streptophyta</taxon>
        <taxon>Embryophyta</taxon>
        <taxon>Tracheophyta</taxon>
        <taxon>Spermatophyta</taxon>
        <taxon>Magnoliopsida</taxon>
        <taxon>Liliopsida</taxon>
        <taxon>Poales</taxon>
        <taxon>Poaceae</taxon>
        <taxon>PACMAD clade</taxon>
        <taxon>Panicoideae</taxon>
        <taxon>Panicodae</taxon>
        <taxon>Paniceae</taxon>
        <taxon>Panicinae</taxon>
        <taxon>Panicum</taxon>
        <taxon>Panicum sect. Panicum</taxon>
    </lineage>
</organism>
<sequence>MEVYKTWRCQGRIECYCLCTGRLYGYMFELIRRVKTPEPLCQASFILVTLSMLSNSIRRKFLSFCKVGLLQSPQEISGCQVSRRDGGA</sequence>
<name>A0A2T8IKR2_9POAL</name>
<reference evidence="1" key="1">
    <citation type="submission" date="2018-04" db="EMBL/GenBank/DDBJ databases">
        <title>WGS assembly of Panicum hallii.</title>
        <authorList>
            <person name="Lovell J."/>
            <person name="Jenkins J."/>
            <person name="Lowry D."/>
            <person name="Mamidi S."/>
            <person name="Sreedasyam A."/>
            <person name="Weng X."/>
            <person name="Barry K."/>
            <person name="Bonette J."/>
            <person name="Campitelli B."/>
            <person name="Daum C."/>
            <person name="Gordon S."/>
            <person name="Gould B."/>
            <person name="Lipzen A."/>
            <person name="Macqueen A."/>
            <person name="Palacio-Mejia J."/>
            <person name="Plott C."/>
            <person name="Shakirov E."/>
            <person name="Shu S."/>
            <person name="Yoshinaga Y."/>
            <person name="Zane M."/>
            <person name="Rokhsar D."/>
            <person name="Grimwood J."/>
            <person name="Schmutz J."/>
            <person name="Juenger T."/>
        </authorList>
    </citation>
    <scope>NUCLEOTIDE SEQUENCE [LARGE SCALE GENOMIC DNA]</scope>
    <source>
        <strain evidence="1">FIL2</strain>
    </source>
</reference>
<gene>
    <name evidence="1" type="ORF">PAHAL_5G210700</name>
</gene>
<protein>
    <submittedName>
        <fullName evidence="1">Uncharacterized protein</fullName>
    </submittedName>
</protein>
<dbReference type="Proteomes" id="UP000243499">
    <property type="component" value="Chromosome 5"/>
</dbReference>
<proteinExistence type="predicted"/>
<evidence type="ECO:0000313" key="1">
    <source>
        <dbReference type="EMBL" id="PVH38249.1"/>
    </source>
</evidence>
<accession>A0A2T8IKR2</accession>
<dbReference type="AlphaFoldDB" id="A0A2T8IKR2"/>
<dbReference type="EMBL" id="CM008050">
    <property type="protein sequence ID" value="PVH38249.1"/>
    <property type="molecule type" value="Genomic_DNA"/>
</dbReference>